<evidence type="ECO:0000256" key="1">
    <source>
        <dbReference type="SAM" id="Phobius"/>
    </source>
</evidence>
<proteinExistence type="predicted"/>
<reference evidence="2 3" key="1">
    <citation type="journal article" date="2016" name="Nat. Commun.">
        <title>Ectomycorrhizal ecology is imprinted in the genome of the dominant symbiotic fungus Cenococcum geophilum.</title>
        <authorList>
            <consortium name="DOE Joint Genome Institute"/>
            <person name="Peter M."/>
            <person name="Kohler A."/>
            <person name="Ohm R.A."/>
            <person name="Kuo A."/>
            <person name="Krutzmann J."/>
            <person name="Morin E."/>
            <person name="Arend M."/>
            <person name="Barry K.W."/>
            <person name="Binder M."/>
            <person name="Choi C."/>
            <person name="Clum A."/>
            <person name="Copeland A."/>
            <person name="Grisel N."/>
            <person name="Haridas S."/>
            <person name="Kipfer T."/>
            <person name="LaButti K."/>
            <person name="Lindquist E."/>
            <person name="Lipzen A."/>
            <person name="Maire R."/>
            <person name="Meier B."/>
            <person name="Mihaltcheva S."/>
            <person name="Molinier V."/>
            <person name="Murat C."/>
            <person name="Poggeler S."/>
            <person name="Quandt C.A."/>
            <person name="Sperisen C."/>
            <person name="Tritt A."/>
            <person name="Tisserant E."/>
            <person name="Crous P.W."/>
            <person name="Henrissat B."/>
            <person name="Nehls U."/>
            <person name="Egli S."/>
            <person name="Spatafora J.W."/>
            <person name="Grigoriev I.V."/>
            <person name="Martin F.M."/>
        </authorList>
    </citation>
    <scope>NUCLEOTIDE SEQUENCE [LARGE SCALE GENOMIC DNA]</scope>
    <source>
        <strain evidence="2 3">CBS 207.34</strain>
    </source>
</reference>
<evidence type="ECO:0000313" key="2">
    <source>
        <dbReference type="EMBL" id="OCL04926.1"/>
    </source>
</evidence>
<sequence length="95" mass="10701">MVAQHSILASCSGLMTLRLAFTWRTIKQDFSTKDCGNSAWLFLVLGAREVAVYMAFSLYLICFDTVYLDLMSDVDNFQVGYRAENGLVGVVQMSW</sequence>
<keyword evidence="1" id="KW-1133">Transmembrane helix</keyword>
<keyword evidence="1" id="KW-0472">Membrane</keyword>
<feature type="transmembrane region" description="Helical" evidence="1">
    <location>
        <begin position="38"/>
        <end position="62"/>
    </location>
</feature>
<dbReference type="AlphaFoldDB" id="A0A8E2EU86"/>
<keyword evidence="1" id="KW-0812">Transmembrane</keyword>
<evidence type="ECO:0000313" key="3">
    <source>
        <dbReference type="Proteomes" id="UP000250140"/>
    </source>
</evidence>
<accession>A0A8E2EU86</accession>
<gene>
    <name evidence="2" type="ORF">AOQ84DRAFT_106631</name>
</gene>
<dbReference type="EMBL" id="KV750407">
    <property type="protein sequence ID" value="OCL04926.1"/>
    <property type="molecule type" value="Genomic_DNA"/>
</dbReference>
<keyword evidence="3" id="KW-1185">Reference proteome</keyword>
<dbReference type="Proteomes" id="UP000250140">
    <property type="component" value="Unassembled WGS sequence"/>
</dbReference>
<protein>
    <submittedName>
        <fullName evidence="2">Uncharacterized protein</fullName>
    </submittedName>
</protein>
<organism evidence="2 3">
    <name type="scientific">Glonium stellatum</name>
    <dbReference type="NCBI Taxonomy" id="574774"/>
    <lineage>
        <taxon>Eukaryota</taxon>
        <taxon>Fungi</taxon>
        <taxon>Dikarya</taxon>
        <taxon>Ascomycota</taxon>
        <taxon>Pezizomycotina</taxon>
        <taxon>Dothideomycetes</taxon>
        <taxon>Pleosporomycetidae</taxon>
        <taxon>Gloniales</taxon>
        <taxon>Gloniaceae</taxon>
        <taxon>Glonium</taxon>
    </lineage>
</organism>
<name>A0A8E2EU86_9PEZI</name>